<dbReference type="InterPro" id="IPR038377">
    <property type="entry name" value="Na/Glc_symporter_sf"/>
</dbReference>
<evidence type="ECO:0000256" key="12">
    <source>
        <dbReference type="SAM" id="Coils"/>
    </source>
</evidence>
<feature type="transmembrane region" description="Helical" evidence="13">
    <location>
        <begin position="428"/>
        <end position="455"/>
    </location>
</feature>
<dbReference type="InterPro" id="IPR050736">
    <property type="entry name" value="Sensor_HK_Regulatory"/>
</dbReference>
<dbReference type="Gene3D" id="3.30.565.10">
    <property type="entry name" value="Histidine kinase-like ATPase, C-terminal domain"/>
    <property type="match status" value="1"/>
</dbReference>
<dbReference type="PANTHER" id="PTHR43711">
    <property type="entry name" value="TWO-COMPONENT HISTIDINE KINASE"/>
    <property type="match status" value="1"/>
</dbReference>
<dbReference type="SUPFAM" id="SSF47384">
    <property type="entry name" value="Homodimeric domain of signal transducing histidine kinase"/>
    <property type="match status" value="1"/>
</dbReference>
<evidence type="ECO:0000256" key="1">
    <source>
        <dbReference type="ARBA" id="ARBA00000085"/>
    </source>
</evidence>
<keyword evidence="9 13" id="KW-1133">Transmembrane helix</keyword>
<proteinExistence type="inferred from homology"/>
<dbReference type="InterPro" id="IPR003661">
    <property type="entry name" value="HisK_dim/P_dom"/>
</dbReference>
<evidence type="ECO:0000313" key="15">
    <source>
        <dbReference type="EMBL" id="MBK1837628.1"/>
    </source>
</evidence>
<dbReference type="RefSeq" id="WP_200192394.1">
    <property type="nucleotide sequence ID" value="NZ_JAENHM010000030.1"/>
</dbReference>
<dbReference type="CDD" id="cd10322">
    <property type="entry name" value="SLC5sbd"/>
    <property type="match status" value="1"/>
</dbReference>
<dbReference type="Proteomes" id="UP000652760">
    <property type="component" value="Unassembled WGS sequence"/>
</dbReference>
<evidence type="ECO:0000256" key="4">
    <source>
        <dbReference type="ARBA" id="ARBA00012438"/>
    </source>
</evidence>
<evidence type="ECO:0000256" key="5">
    <source>
        <dbReference type="ARBA" id="ARBA00022553"/>
    </source>
</evidence>
<dbReference type="EMBL" id="JAENHM010000030">
    <property type="protein sequence ID" value="MBK1837628.1"/>
    <property type="molecule type" value="Genomic_DNA"/>
</dbReference>
<evidence type="ECO:0000256" key="13">
    <source>
        <dbReference type="SAM" id="Phobius"/>
    </source>
</evidence>
<feature type="transmembrane region" description="Helical" evidence="13">
    <location>
        <begin position="261"/>
        <end position="281"/>
    </location>
</feature>
<evidence type="ECO:0000259" key="14">
    <source>
        <dbReference type="PROSITE" id="PS50109"/>
    </source>
</evidence>
<comment type="similarity">
    <text evidence="3">Belongs to the sodium:solute symporter (SSF) (TC 2.A.21) family.</text>
</comment>
<keyword evidence="6" id="KW-0808">Transferase</keyword>
<evidence type="ECO:0000256" key="3">
    <source>
        <dbReference type="ARBA" id="ARBA00006434"/>
    </source>
</evidence>
<dbReference type="Gene3D" id="1.10.287.130">
    <property type="match status" value="1"/>
</dbReference>
<feature type="transmembrane region" description="Helical" evidence="13">
    <location>
        <begin position="399"/>
        <end position="422"/>
    </location>
</feature>
<comment type="subcellular location">
    <subcellularLocation>
        <location evidence="2">Membrane</location>
        <topology evidence="2">Multi-pass membrane protein</topology>
    </subcellularLocation>
</comment>
<comment type="caution">
    <text evidence="15">The sequence shown here is derived from an EMBL/GenBank/DDBJ whole genome shotgun (WGS) entry which is preliminary data.</text>
</comment>
<dbReference type="InterPro" id="IPR003594">
    <property type="entry name" value="HATPase_dom"/>
</dbReference>
<feature type="transmembrane region" description="Helical" evidence="13">
    <location>
        <begin position="348"/>
        <end position="378"/>
    </location>
</feature>
<dbReference type="GO" id="GO:0016301">
    <property type="term" value="F:kinase activity"/>
    <property type="evidence" value="ECO:0007669"/>
    <property type="project" value="UniProtKB-KW"/>
</dbReference>
<feature type="domain" description="Histidine kinase" evidence="14">
    <location>
        <begin position="701"/>
        <end position="926"/>
    </location>
</feature>
<dbReference type="SMART" id="SM00388">
    <property type="entry name" value="HisKA"/>
    <property type="match status" value="1"/>
</dbReference>
<feature type="transmembrane region" description="Helical" evidence="13">
    <location>
        <begin position="69"/>
        <end position="94"/>
    </location>
</feature>
<dbReference type="InterPro" id="IPR001734">
    <property type="entry name" value="Na/solute_symporter"/>
</dbReference>
<feature type="transmembrane region" description="Helical" evidence="13">
    <location>
        <begin position="12"/>
        <end position="31"/>
    </location>
</feature>
<dbReference type="InterPro" id="IPR036097">
    <property type="entry name" value="HisK_dim/P_sf"/>
</dbReference>
<keyword evidence="10" id="KW-0902">Two-component regulatory system</keyword>
<evidence type="ECO:0000256" key="2">
    <source>
        <dbReference type="ARBA" id="ARBA00004141"/>
    </source>
</evidence>
<feature type="coiled-coil region" evidence="12">
    <location>
        <begin position="660"/>
        <end position="694"/>
    </location>
</feature>
<dbReference type="SMART" id="SM00387">
    <property type="entry name" value="HATPase_c"/>
    <property type="match status" value="1"/>
</dbReference>
<dbReference type="PROSITE" id="PS50109">
    <property type="entry name" value="HIS_KIN"/>
    <property type="match status" value="1"/>
</dbReference>
<evidence type="ECO:0000256" key="7">
    <source>
        <dbReference type="ARBA" id="ARBA00022692"/>
    </source>
</evidence>
<dbReference type="PANTHER" id="PTHR43711:SF30">
    <property type="entry name" value="HISTIDINE KINASE"/>
    <property type="match status" value="1"/>
</dbReference>
<keyword evidence="12" id="KW-0175">Coiled coil</keyword>
<evidence type="ECO:0000256" key="11">
    <source>
        <dbReference type="ARBA" id="ARBA00023136"/>
    </source>
</evidence>
<reference evidence="16" key="1">
    <citation type="submission" date="2021-01" db="EMBL/GenBank/DDBJ databases">
        <title>Genome public.</title>
        <authorList>
            <person name="Liu C."/>
            <person name="Sun Q."/>
        </authorList>
    </citation>
    <scope>NUCLEOTIDE SEQUENCE [LARGE SCALE GENOMIC DNA]</scope>
    <source>
        <strain evidence="16">YIM B02556</strain>
    </source>
</reference>
<dbReference type="Pfam" id="PF00512">
    <property type="entry name" value="HisKA"/>
    <property type="match status" value="1"/>
</dbReference>
<evidence type="ECO:0000256" key="8">
    <source>
        <dbReference type="ARBA" id="ARBA00022777"/>
    </source>
</evidence>
<keyword evidence="16" id="KW-1185">Reference proteome</keyword>
<feature type="transmembrane region" description="Helical" evidence="13">
    <location>
        <begin position="302"/>
        <end position="328"/>
    </location>
</feature>
<gene>
    <name evidence="15" type="ORF">JHL17_09395</name>
</gene>
<keyword evidence="11 13" id="KW-0472">Membrane</keyword>
<dbReference type="SUPFAM" id="SSF55874">
    <property type="entry name" value="ATPase domain of HSP90 chaperone/DNA topoisomerase II/histidine kinase"/>
    <property type="match status" value="1"/>
</dbReference>
<keyword evidence="7 13" id="KW-0812">Transmembrane</keyword>
<keyword evidence="5" id="KW-0597">Phosphoprotein</keyword>
<keyword evidence="8 15" id="KW-0418">Kinase</keyword>
<feature type="transmembrane region" description="Helical" evidence="13">
    <location>
        <begin position="166"/>
        <end position="186"/>
    </location>
</feature>
<feature type="transmembrane region" description="Helical" evidence="13">
    <location>
        <begin position="43"/>
        <end position="63"/>
    </location>
</feature>
<evidence type="ECO:0000256" key="6">
    <source>
        <dbReference type="ARBA" id="ARBA00022679"/>
    </source>
</evidence>
<dbReference type="InterPro" id="IPR005467">
    <property type="entry name" value="His_kinase_dom"/>
</dbReference>
<dbReference type="CDD" id="cd00082">
    <property type="entry name" value="HisKA"/>
    <property type="match status" value="1"/>
</dbReference>
<feature type="transmembrane region" description="Helical" evidence="13">
    <location>
        <begin position="122"/>
        <end position="141"/>
    </location>
</feature>
<sequence>MQIEQEAGLDWAAVLIAALVYLSALFAIAHWADRREAAGRSVIASPTVFALSLGVYCTTWTFYGSVGRAATLGIGFLPVYLGPTLLMLLAPLLLRKILRIAKAQRITSIADFLASRYGHSPLLGGLVALAATIGVTPYIALQLKAVAVSFDALTGGGGMGPAAGPFLDYGFLIAAVMALFAIVFGARQIDAAEHHPGMVAAIALESVVKLVAFLAVGVFVVWGLHGGLDSLFTAAAARPELARLMGSEPALGSAASPTPGAAPGGAWVATTILSAAAMLCLPRQFQVMVLESVDERHLDRAVWLFPLYLLLINLFVLPVALSGLLAFGGRLDPDLFMVALPLSGGAGWLALLAFLGGLSAAAGMIVVESVALSTMLCNDLVVPILLRTRPRALARSADLAPLLLAVRRIAIVAILLFGYGYFRLAGSAYALVSIGLISFAAVAQFAPALIGGLYWRGATRRGAIGGVTAGILVWAYTLLLPSFARSGWLPAGFIADGPWGIAALRPYALFGLEGWDSLAHALFWTALANVGTYVGLSLFDRPGSAERAQAAAFVDVFQPEGGMPPQGTIPQAPPDWRSAASVGDLTRTVARFLGPQRAERAFAEADPDEPAGPERLRLAERLLAGAIGGASARVALASSVSTGAVEAAELLRMLDETSDVIAHSRELERKTAELERATDALRAANERLTELDRLKDDFLSTVTHELRTPLTSIRALSEILHDAPDLEPAQRQEFLAVIIKESERLTRLINQVLDMAKIEAGALDWRIGTIDAGQALAEAVAATEALFLERGIALAVRIPDRLPPVRGDVDRVIQVVVNLLSNAAKFTPAGGMIRLEARPEGGVLRVTVTDSGPGVAATDRALVFDRFRQSGDALTGKPAGTGLGLAIAKRIVEHLGGSIGVEDAPAGSLAESGRGAAFWFTLPLADRGEDAQPPSHCPEDRHEA</sequence>
<accession>A0ABS1F2K4</accession>
<evidence type="ECO:0000256" key="10">
    <source>
        <dbReference type="ARBA" id="ARBA00023012"/>
    </source>
</evidence>
<organism evidence="15 16">
    <name type="scientific">Azospirillum endophyticum</name>
    <dbReference type="NCBI Taxonomy" id="2800326"/>
    <lineage>
        <taxon>Bacteria</taxon>
        <taxon>Pseudomonadati</taxon>
        <taxon>Pseudomonadota</taxon>
        <taxon>Alphaproteobacteria</taxon>
        <taxon>Rhodospirillales</taxon>
        <taxon>Azospirillaceae</taxon>
        <taxon>Azospirillum</taxon>
    </lineage>
</organism>
<evidence type="ECO:0000256" key="9">
    <source>
        <dbReference type="ARBA" id="ARBA00022989"/>
    </source>
</evidence>
<name>A0ABS1F2K4_9PROT</name>
<dbReference type="InterPro" id="IPR036890">
    <property type="entry name" value="HATPase_C_sf"/>
</dbReference>
<protein>
    <recommendedName>
        <fullName evidence="4">histidine kinase</fullName>
        <ecNumber evidence="4">2.7.13.3</ecNumber>
    </recommendedName>
</protein>
<dbReference type="PROSITE" id="PS50283">
    <property type="entry name" value="NA_SOLUT_SYMP_3"/>
    <property type="match status" value="1"/>
</dbReference>
<dbReference type="EC" id="2.7.13.3" evidence="4"/>
<dbReference type="Gene3D" id="1.20.1730.10">
    <property type="entry name" value="Sodium/glucose cotransporter"/>
    <property type="match status" value="1"/>
</dbReference>
<evidence type="ECO:0000313" key="16">
    <source>
        <dbReference type="Proteomes" id="UP000652760"/>
    </source>
</evidence>
<comment type="catalytic activity">
    <reaction evidence="1">
        <text>ATP + protein L-histidine = ADP + protein N-phospho-L-histidine.</text>
        <dbReference type="EC" id="2.7.13.3"/>
    </reaction>
</comment>
<feature type="transmembrane region" description="Helical" evidence="13">
    <location>
        <begin position="462"/>
        <end position="484"/>
    </location>
</feature>
<dbReference type="Pfam" id="PF02518">
    <property type="entry name" value="HATPase_c"/>
    <property type="match status" value="1"/>
</dbReference>
<dbReference type="PRINTS" id="PR00344">
    <property type="entry name" value="BCTRLSENSOR"/>
</dbReference>
<feature type="transmembrane region" description="Helical" evidence="13">
    <location>
        <begin position="198"/>
        <end position="222"/>
    </location>
</feature>
<dbReference type="InterPro" id="IPR004358">
    <property type="entry name" value="Sig_transdc_His_kin-like_C"/>
</dbReference>